<dbReference type="InterPro" id="IPR041916">
    <property type="entry name" value="Anti_sigma_zinc_sf"/>
</dbReference>
<proteinExistence type="predicted"/>
<organism evidence="10">
    <name type="scientific">freshwater metagenome</name>
    <dbReference type="NCBI Taxonomy" id="449393"/>
    <lineage>
        <taxon>unclassified sequences</taxon>
        <taxon>metagenomes</taxon>
        <taxon>ecological metagenomes</taxon>
    </lineage>
</organism>
<evidence type="ECO:0000256" key="2">
    <source>
        <dbReference type="ARBA" id="ARBA00004236"/>
    </source>
</evidence>
<evidence type="ECO:0000256" key="5">
    <source>
        <dbReference type="ARBA" id="ARBA00022989"/>
    </source>
</evidence>
<sequence>MATDPFEIEALLGAYALDAVDLHEARIVEEYLLANPRARAEVQEHREVATMLAWSGTDAPDGPWERIAAMLEGSAAEPAANLASVLPLRAGRPRRRWQAAGAWAAASAAAALIAVVAVRVSGSTPDASSANGVERAVAAAMADPASTEAQLTSATHEEMKVRAVVDPQGHGFLMADSLPELDAAHTYQLWGQIDGELISLGVLGSRPSTEMFTVSGTLTLLAITDEVGGGVQVSKQPVVVAGAPA</sequence>
<protein>
    <recommendedName>
        <fullName evidence="8">Regulator of SigK</fullName>
    </recommendedName>
    <alternativeName>
        <fullName evidence="7">Sigma-K anti-sigma factor RskA</fullName>
    </alternativeName>
</protein>
<dbReference type="InterPro" id="IPR018764">
    <property type="entry name" value="RskA_C"/>
</dbReference>
<evidence type="ECO:0000313" key="10">
    <source>
        <dbReference type="EMBL" id="CAB4880183.1"/>
    </source>
</evidence>
<keyword evidence="6" id="KW-0472">Membrane</keyword>
<dbReference type="AlphaFoldDB" id="A0A6J7EKM8"/>
<dbReference type="InterPro" id="IPR051474">
    <property type="entry name" value="Anti-sigma-K/W_factor"/>
</dbReference>
<dbReference type="GO" id="GO:0006417">
    <property type="term" value="P:regulation of translation"/>
    <property type="evidence" value="ECO:0007669"/>
    <property type="project" value="TreeGrafter"/>
</dbReference>
<evidence type="ECO:0000256" key="3">
    <source>
        <dbReference type="ARBA" id="ARBA00022475"/>
    </source>
</evidence>
<accession>A0A6J7EKM8</accession>
<dbReference type="Pfam" id="PF10099">
    <property type="entry name" value="RskA_C"/>
    <property type="match status" value="1"/>
</dbReference>
<keyword evidence="5" id="KW-1133">Transmembrane helix</keyword>
<evidence type="ECO:0000256" key="4">
    <source>
        <dbReference type="ARBA" id="ARBA00022692"/>
    </source>
</evidence>
<evidence type="ECO:0000256" key="8">
    <source>
        <dbReference type="ARBA" id="ARBA00030803"/>
    </source>
</evidence>
<dbReference type="PANTHER" id="PTHR37461">
    <property type="entry name" value="ANTI-SIGMA-K FACTOR RSKA"/>
    <property type="match status" value="1"/>
</dbReference>
<keyword evidence="4" id="KW-0812">Transmembrane</keyword>
<evidence type="ECO:0000256" key="6">
    <source>
        <dbReference type="ARBA" id="ARBA00023136"/>
    </source>
</evidence>
<evidence type="ECO:0000259" key="9">
    <source>
        <dbReference type="Pfam" id="PF10099"/>
    </source>
</evidence>
<dbReference type="GO" id="GO:0005886">
    <property type="term" value="C:plasma membrane"/>
    <property type="evidence" value="ECO:0007669"/>
    <property type="project" value="UniProtKB-SubCell"/>
</dbReference>
<keyword evidence="3" id="KW-1003">Cell membrane</keyword>
<feature type="domain" description="Anti-sigma K factor RskA C-terminal" evidence="9">
    <location>
        <begin position="105"/>
        <end position="232"/>
    </location>
</feature>
<dbReference type="GO" id="GO:0016989">
    <property type="term" value="F:sigma factor antagonist activity"/>
    <property type="evidence" value="ECO:0007669"/>
    <property type="project" value="TreeGrafter"/>
</dbReference>
<evidence type="ECO:0000256" key="1">
    <source>
        <dbReference type="ARBA" id="ARBA00004167"/>
    </source>
</evidence>
<dbReference type="Gene3D" id="1.10.10.1320">
    <property type="entry name" value="Anti-sigma factor, zinc-finger domain"/>
    <property type="match status" value="1"/>
</dbReference>
<dbReference type="EMBL" id="CAFBLP010000032">
    <property type="protein sequence ID" value="CAB4880183.1"/>
    <property type="molecule type" value="Genomic_DNA"/>
</dbReference>
<dbReference type="PANTHER" id="PTHR37461:SF1">
    <property type="entry name" value="ANTI-SIGMA-K FACTOR RSKA"/>
    <property type="match status" value="1"/>
</dbReference>
<gene>
    <name evidence="10" type="ORF">UFOPK3376_01439</name>
</gene>
<reference evidence="10" key="1">
    <citation type="submission" date="2020-05" db="EMBL/GenBank/DDBJ databases">
        <authorList>
            <person name="Chiriac C."/>
            <person name="Salcher M."/>
            <person name="Ghai R."/>
            <person name="Kavagutti S V."/>
        </authorList>
    </citation>
    <scope>NUCLEOTIDE SEQUENCE</scope>
</reference>
<evidence type="ECO:0000256" key="7">
    <source>
        <dbReference type="ARBA" id="ARBA00029829"/>
    </source>
</evidence>
<comment type="subcellular location">
    <subcellularLocation>
        <location evidence="2">Cell membrane</location>
    </subcellularLocation>
    <subcellularLocation>
        <location evidence="1">Membrane</location>
        <topology evidence="1">Single-pass membrane protein</topology>
    </subcellularLocation>
</comment>
<name>A0A6J7EKM8_9ZZZZ</name>